<evidence type="ECO:0000313" key="2">
    <source>
        <dbReference type="Proteomes" id="UP000000435"/>
    </source>
</evidence>
<sequence length="140" mass="15816">MQKNTFNLYNMDIPCLNQVIYMLFIFLIIFSIIGVIFVLPILALFIFLILKRNSIINMSEVMTSTFNKVMNEASMYSNTRSTGNSLSKAEALEILGLEKNASPEQINTAYHKLMKSMHPDKGGSPYLAQKLNEARDTLLG</sequence>
<gene>
    <name evidence="1" type="ordered locus">Ecaj_0801</name>
</gene>
<accession>A0ACA6AWL7</accession>
<keyword evidence="2" id="KW-1185">Reference proteome</keyword>
<protein>
    <submittedName>
        <fullName evidence="1">Heat shock protein DnaJ, N-terminal</fullName>
    </submittedName>
</protein>
<organism evidence="1 2">
    <name type="scientific">Ehrlichia canis (strain Jake)</name>
    <dbReference type="NCBI Taxonomy" id="269484"/>
    <lineage>
        <taxon>Bacteria</taxon>
        <taxon>Pseudomonadati</taxon>
        <taxon>Pseudomonadota</taxon>
        <taxon>Alphaproteobacteria</taxon>
        <taxon>Rickettsiales</taxon>
        <taxon>Anaplasmataceae</taxon>
        <taxon>Ehrlichia</taxon>
    </lineage>
</organism>
<evidence type="ECO:0000313" key="1">
    <source>
        <dbReference type="EMBL" id="AAZ68832.1"/>
    </source>
</evidence>
<dbReference type="EMBL" id="CP000107">
    <property type="protein sequence ID" value="AAZ68832.1"/>
    <property type="molecule type" value="Genomic_DNA"/>
</dbReference>
<reference evidence="2" key="1">
    <citation type="journal article" date="2006" name="J. Bacteriol.">
        <title>The genome of the obligately intracellular bacterium Ehrlichia canis reveals themes of complex membrane structure and immune evasion strategies.</title>
        <authorList>
            <person name="Mavromatis K."/>
            <person name="Doyle C.K."/>
            <person name="Lykidis A."/>
            <person name="Ivanova N."/>
            <person name="Francino M.P."/>
            <person name="Chain P."/>
            <person name="Shin M."/>
            <person name="Malfatti S."/>
            <person name="Larimer F."/>
            <person name="Copeland A."/>
            <person name="Detter J.C."/>
            <person name="Land M."/>
            <person name="Richardson P.M."/>
            <person name="Yu X.J."/>
            <person name="Walker D.H."/>
            <person name="McBride J.W."/>
            <person name="Kyrpides N.C."/>
        </authorList>
    </citation>
    <scope>NUCLEOTIDE SEQUENCE [LARGE SCALE GENOMIC DNA]</scope>
    <source>
        <strain evidence="2">Jake</strain>
    </source>
</reference>
<dbReference type="Proteomes" id="UP000000435">
    <property type="component" value="Chromosome"/>
</dbReference>
<keyword evidence="1" id="KW-0346">Stress response</keyword>
<proteinExistence type="predicted"/>
<name>A0ACA6AWL7_EHRCJ</name>